<accession>A0A9P5YMC0</accession>
<feature type="compositionally biased region" description="Basic and acidic residues" evidence="1">
    <location>
        <begin position="506"/>
        <end position="523"/>
    </location>
</feature>
<evidence type="ECO:0000256" key="1">
    <source>
        <dbReference type="SAM" id="MobiDB-lite"/>
    </source>
</evidence>
<protein>
    <submittedName>
        <fullName evidence="2">Uncharacterized protein</fullName>
    </submittedName>
</protein>
<organism evidence="2 3">
    <name type="scientific">Pholiota conissans</name>
    <dbReference type="NCBI Taxonomy" id="109636"/>
    <lineage>
        <taxon>Eukaryota</taxon>
        <taxon>Fungi</taxon>
        <taxon>Dikarya</taxon>
        <taxon>Basidiomycota</taxon>
        <taxon>Agaricomycotina</taxon>
        <taxon>Agaricomycetes</taxon>
        <taxon>Agaricomycetidae</taxon>
        <taxon>Agaricales</taxon>
        <taxon>Agaricineae</taxon>
        <taxon>Strophariaceae</taxon>
        <taxon>Pholiota</taxon>
    </lineage>
</organism>
<feature type="compositionally biased region" description="Polar residues" evidence="1">
    <location>
        <begin position="539"/>
        <end position="549"/>
    </location>
</feature>
<evidence type="ECO:0000313" key="2">
    <source>
        <dbReference type="EMBL" id="KAF9470446.1"/>
    </source>
</evidence>
<dbReference type="OrthoDB" id="3268696at2759"/>
<keyword evidence="3" id="KW-1185">Reference proteome</keyword>
<proteinExistence type="predicted"/>
<name>A0A9P5YMC0_9AGAR</name>
<dbReference type="Proteomes" id="UP000807469">
    <property type="component" value="Unassembled WGS sequence"/>
</dbReference>
<feature type="compositionally biased region" description="Pro residues" evidence="1">
    <location>
        <begin position="376"/>
        <end position="394"/>
    </location>
</feature>
<gene>
    <name evidence="2" type="ORF">BDN70DRAFT_902100</name>
</gene>
<evidence type="ECO:0000313" key="3">
    <source>
        <dbReference type="Proteomes" id="UP000807469"/>
    </source>
</evidence>
<dbReference type="EMBL" id="MU155996">
    <property type="protein sequence ID" value="KAF9470446.1"/>
    <property type="molecule type" value="Genomic_DNA"/>
</dbReference>
<dbReference type="AlphaFoldDB" id="A0A9P5YMC0"/>
<feature type="region of interest" description="Disordered" evidence="1">
    <location>
        <begin position="506"/>
        <end position="556"/>
    </location>
</feature>
<feature type="region of interest" description="Disordered" evidence="1">
    <location>
        <begin position="356"/>
        <end position="399"/>
    </location>
</feature>
<comment type="caution">
    <text evidence="2">The sequence shown here is derived from an EMBL/GenBank/DDBJ whole genome shotgun (WGS) entry which is preliminary data.</text>
</comment>
<reference evidence="2" key="1">
    <citation type="submission" date="2020-11" db="EMBL/GenBank/DDBJ databases">
        <authorList>
            <consortium name="DOE Joint Genome Institute"/>
            <person name="Ahrendt S."/>
            <person name="Riley R."/>
            <person name="Andreopoulos W."/>
            <person name="Labutti K."/>
            <person name="Pangilinan J."/>
            <person name="Ruiz-Duenas F.J."/>
            <person name="Barrasa J.M."/>
            <person name="Sanchez-Garcia M."/>
            <person name="Camarero S."/>
            <person name="Miyauchi S."/>
            <person name="Serrano A."/>
            <person name="Linde D."/>
            <person name="Babiker R."/>
            <person name="Drula E."/>
            <person name="Ayuso-Fernandez I."/>
            <person name="Pacheco R."/>
            <person name="Padilla G."/>
            <person name="Ferreira P."/>
            <person name="Barriuso J."/>
            <person name="Kellner H."/>
            <person name="Castanera R."/>
            <person name="Alfaro M."/>
            <person name="Ramirez L."/>
            <person name="Pisabarro A.G."/>
            <person name="Kuo A."/>
            <person name="Tritt A."/>
            <person name="Lipzen A."/>
            <person name="He G."/>
            <person name="Yan M."/>
            <person name="Ng V."/>
            <person name="Cullen D."/>
            <person name="Martin F."/>
            <person name="Rosso M.-N."/>
            <person name="Henrissat B."/>
            <person name="Hibbett D."/>
            <person name="Martinez A.T."/>
            <person name="Grigoriev I.V."/>
        </authorList>
    </citation>
    <scope>NUCLEOTIDE SEQUENCE</scope>
    <source>
        <strain evidence="2">CIRM-BRFM 674</strain>
    </source>
</reference>
<sequence>MSFPNLVPVSTQSDASSSMLAISSLDVIVATPQAVAAFNSSSSRDERSLPENSETLQQNLRRFEAMWHADAGLIASPNVSYLPKNVPRDLEDRTDDRVHSQPKLLTDDEVYLAFRPRFARNGGALFGRLNLTREALATYIRPLRNGKSILTDSLIIEWTRLEESLLDVVDCLLSATKAIPKIVFPKLPWEYGYRHPHGSQDVTLRCAIRSRDAFMDLSAVVSFALSLHMDHNGKLGHAFLLVRQQSTYKPERAWFDLLSQSYVCNFSPHFRVGGFLNPYTSRWMGYIPKFIQANAPIWVFWGHFHKITFPLDNAAFKYSPPDSIIEGAKARAGVTSTLVLPIYRYDPFSMSHGVSLSGTSGTDGDDPMGTNDPDWEMPPSPTTKESTPPPPPEMLPDHKSDTARKAMAVLEEYFESMERARELRLSIELPREKQQRESWEQFAKTHYTYTSASKIYEWRKQDDGSYERVKLDSTDYSSWVNYTRNQKRFVGHENAWELCPQLPRYSEEHPREAEPYTEARSDYESDGVGDSIPGDSELPSASNDPSSTHPYERERPNDNLYIDDLRALASNEIGVHDGELITSRIETFDFASFVKGRFGYDIFSPEGWTTDISPSARAEDLSLKKVQLALSFDNIPAGNDVGDSIINLVRTLSNQTWTFSNLPSAFDHSDDKRLSLVSDTVQVVIVLTGNSTKYILYKKGYIDRCPWGIYVSDASTILLIFRNQWRTMDLIARELVARGVPFHTVVASEAAPLYARPTPVRGLGERPSLYVPTLEDYNEYLRRRRNLLMGSKGRAALMHGGIVARIARDVLDQSTILDGPSTSAVTVGKHQRFNLYDDELDENELDIICGVYYVDVESPPVNGKTTDADGNFQAGLKSHMSYWPKDSTWQNAGAFLRMEWTEKAETFYQKNLARLQRKPQLLNSGGWKRALRVQNTLTREIEIGAEHYQAGYVEHCLRQTRFVDCGPSLILNVIVHLHFFALFLSIFEQQEEQFPANFAQEVRCRGHLTSVLQFTGLFFLLFEY</sequence>